<reference evidence="1" key="1">
    <citation type="submission" date="2021-06" db="EMBL/GenBank/DDBJ databases">
        <title>Comparative genomics, transcriptomics and evolutionary studies reveal genomic signatures of adaptation to plant cell wall in hemibiotrophic fungi.</title>
        <authorList>
            <consortium name="DOE Joint Genome Institute"/>
            <person name="Baroncelli R."/>
            <person name="Diaz J.F."/>
            <person name="Benocci T."/>
            <person name="Peng M."/>
            <person name="Battaglia E."/>
            <person name="Haridas S."/>
            <person name="Andreopoulos W."/>
            <person name="Labutti K."/>
            <person name="Pangilinan J."/>
            <person name="Floch G.L."/>
            <person name="Makela M.R."/>
            <person name="Henrissat B."/>
            <person name="Grigoriev I.V."/>
            <person name="Crouch J.A."/>
            <person name="De Vries R.P."/>
            <person name="Sukno S.A."/>
            <person name="Thon M.R."/>
        </authorList>
    </citation>
    <scope>NUCLEOTIDE SEQUENCE</scope>
    <source>
        <strain evidence="1">CBS 125086</strain>
    </source>
</reference>
<name>A0AAD8Q6L2_9PEZI</name>
<organism evidence="1 2">
    <name type="scientific">Colletotrichum navitas</name>
    <dbReference type="NCBI Taxonomy" id="681940"/>
    <lineage>
        <taxon>Eukaryota</taxon>
        <taxon>Fungi</taxon>
        <taxon>Dikarya</taxon>
        <taxon>Ascomycota</taxon>
        <taxon>Pezizomycotina</taxon>
        <taxon>Sordariomycetes</taxon>
        <taxon>Hypocreomycetidae</taxon>
        <taxon>Glomerellales</taxon>
        <taxon>Glomerellaceae</taxon>
        <taxon>Colletotrichum</taxon>
        <taxon>Colletotrichum graminicola species complex</taxon>
    </lineage>
</organism>
<sequence length="212" mass="23283">MVADTETVAEKQAPPNCQQRLAARPLGKRPLLALLAQQHHPRIPTRLHSLPRAGAVFVPHECLSHAPPRACSEPILSLFLAVFSFRVFQARPHHPPCPLHSSSFLPASLRKPDSAVSFQRPAFVGCSPLSLFLIGNPPVYQGSYRGPGPRHWPSIGSLDAEFRLTGSFRPVLRGGRRHSCTRASSLLWNSMSAAYRVMLADNSHRGQAVRAL</sequence>
<dbReference type="EMBL" id="JAHLJV010000010">
    <property type="protein sequence ID" value="KAK1596873.1"/>
    <property type="molecule type" value="Genomic_DNA"/>
</dbReference>
<dbReference type="RefSeq" id="XP_060417710.1">
    <property type="nucleotide sequence ID" value="XM_060552579.1"/>
</dbReference>
<dbReference type="AlphaFoldDB" id="A0AAD8Q6L2"/>
<dbReference type="Proteomes" id="UP001230504">
    <property type="component" value="Unassembled WGS sequence"/>
</dbReference>
<evidence type="ECO:0000313" key="2">
    <source>
        <dbReference type="Proteomes" id="UP001230504"/>
    </source>
</evidence>
<keyword evidence="2" id="KW-1185">Reference proteome</keyword>
<gene>
    <name evidence="1" type="ORF">LY79DRAFT_34275</name>
</gene>
<evidence type="ECO:0000313" key="1">
    <source>
        <dbReference type="EMBL" id="KAK1596873.1"/>
    </source>
</evidence>
<proteinExistence type="predicted"/>
<protein>
    <submittedName>
        <fullName evidence="1">Uncharacterized protein</fullName>
    </submittedName>
</protein>
<comment type="caution">
    <text evidence="1">The sequence shown here is derived from an EMBL/GenBank/DDBJ whole genome shotgun (WGS) entry which is preliminary data.</text>
</comment>
<accession>A0AAD8Q6L2</accession>
<dbReference type="GeneID" id="85436819"/>